<evidence type="ECO:0000259" key="20">
    <source>
        <dbReference type="PROSITE" id="PS51196"/>
    </source>
</evidence>
<dbReference type="NCBIfam" id="NF009538">
    <property type="entry name" value="PRK12904.1"/>
    <property type="match status" value="1"/>
</dbReference>
<evidence type="ECO:0000256" key="10">
    <source>
        <dbReference type="ARBA" id="ARBA00022927"/>
    </source>
</evidence>
<protein>
    <recommendedName>
        <fullName evidence="14 15">Protein translocase subunit SecA</fullName>
        <ecNumber evidence="14">7.4.2.8</ecNumber>
    </recommendedName>
</protein>
<comment type="function">
    <text evidence="14">Part of the Sec protein translocase complex. Interacts with the SecYEG preprotein conducting channel. Has a central role in coupling the hydrolysis of ATP to the transfer of proteins into and across the cell membrane, serving as an ATP-driven molecular motor driving the stepwise translocation of polypeptide chains across the membrane.</text>
</comment>
<evidence type="ECO:0000256" key="9">
    <source>
        <dbReference type="ARBA" id="ARBA00022840"/>
    </source>
</evidence>
<dbReference type="GO" id="GO:0046872">
    <property type="term" value="F:metal ion binding"/>
    <property type="evidence" value="ECO:0007669"/>
    <property type="project" value="UniProtKB-KW"/>
</dbReference>
<proteinExistence type="inferred from homology"/>
<dbReference type="InterPro" id="IPR036670">
    <property type="entry name" value="SecA_X-link_sf"/>
</dbReference>
<dbReference type="GO" id="GO:0005886">
    <property type="term" value="C:plasma membrane"/>
    <property type="evidence" value="ECO:0007669"/>
    <property type="project" value="UniProtKB-SubCell"/>
</dbReference>
<dbReference type="InterPro" id="IPR014001">
    <property type="entry name" value="Helicase_ATP-bd"/>
</dbReference>
<evidence type="ECO:0000256" key="5">
    <source>
        <dbReference type="ARBA" id="ARBA00022490"/>
    </source>
</evidence>
<dbReference type="CDD" id="cd17928">
    <property type="entry name" value="DEXDc_SecA"/>
    <property type="match status" value="1"/>
</dbReference>
<dbReference type="Pfam" id="PF07516">
    <property type="entry name" value="SecA_SW"/>
    <property type="match status" value="1"/>
</dbReference>
<dbReference type="HAMAP" id="MF_01382">
    <property type="entry name" value="SecA"/>
    <property type="match status" value="1"/>
</dbReference>
<dbReference type="AlphaFoldDB" id="A0A9D1E3A6"/>
<evidence type="ECO:0000256" key="16">
    <source>
        <dbReference type="SAM" id="Coils"/>
    </source>
</evidence>
<evidence type="ECO:0000313" key="21">
    <source>
        <dbReference type="EMBL" id="HIR65605.1"/>
    </source>
</evidence>
<comment type="subcellular location">
    <subcellularLocation>
        <location evidence="14">Cell membrane</location>
        <topology evidence="14">Peripheral membrane protein</topology>
        <orientation evidence="14">Cytoplasmic side</orientation>
    </subcellularLocation>
    <subcellularLocation>
        <location evidence="14">Cytoplasm</location>
    </subcellularLocation>
    <text evidence="14">Distribution is 50-50.</text>
</comment>
<dbReference type="InterPro" id="IPR020937">
    <property type="entry name" value="SecA_CS"/>
</dbReference>
<dbReference type="CDD" id="cd18803">
    <property type="entry name" value="SF2_C_secA"/>
    <property type="match status" value="1"/>
</dbReference>
<evidence type="ECO:0000256" key="8">
    <source>
        <dbReference type="ARBA" id="ARBA00022833"/>
    </source>
</evidence>
<dbReference type="Pfam" id="PF07517">
    <property type="entry name" value="SecA_DEAD"/>
    <property type="match status" value="1"/>
</dbReference>
<dbReference type="SMART" id="SM00957">
    <property type="entry name" value="SecA_DEAD"/>
    <property type="match status" value="1"/>
</dbReference>
<name>A0A9D1E3A6_9BACT</name>
<comment type="caution">
    <text evidence="21">The sequence shown here is derived from an EMBL/GenBank/DDBJ whole genome shotgun (WGS) entry which is preliminary data.</text>
</comment>
<accession>A0A9D1E3A6</accession>
<dbReference type="GO" id="GO:0005829">
    <property type="term" value="C:cytosol"/>
    <property type="evidence" value="ECO:0007669"/>
    <property type="project" value="TreeGrafter"/>
</dbReference>
<dbReference type="FunFam" id="3.40.50.300:FF:000334">
    <property type="entry name" value="Protein translocase subunit SecA"/>
    <property type="match status" value="1"/>
</dbReference>
<dbReference type="PANTHER" id="PTHR30612:SF0">
    <property type="entry name" value="CHLOROPLAST PROTEIN-TRANSPORTING ATPASE"/>
    <property type="match status" value="1"/>
</dbReference>
<dbReference type="GO" id="GO:0008564">
    <property type="term" value="F:protein-exporting ATPase activity"/>
    <property type="evidence" value="ECO:0007669"/>
    <property type="project" value="UniProtKB-EC"/>
</dbReference>
<dbReference type="InterPro" id="IPR014018">
    <property type="entry name" value="SecA_motor_DEAD"/>
</dbReference>
<dbReference type="GO" id="GO:0017038">
    <property type="term" value="P:protein import"/>
    <property type="evidence" value="ECO:0007669"/>
    <property type="project" value="InterPro"/>
</dbReference>
<dbReference type="SUPFAM" id="SSF52540">
    <property type="entry name" value="P-loop containing nucleoside triphosphate hydrolases"/>
    <property type="match status" value="2"/>
</dbReference>
<keyword evidence="9 14" id="KW-0067">ATP-binding</keyword>
<dbReference type="EC" id="7.4.2.8" evidence="14"/>
<feature type="region of interest" description="Disordered" evidence="17">
    <location>
        <begin position="901"/>
        <end position="941"/>
    </location>
</feature>
<comment type="catalytic activity">
    <reaction evidence="14">
        <text>ATP + H2O + cellular proteinSide 1 = ADP + phosphate + cellular proteinSide 2.</text>
        <dbReference type="EC" id="7.4.2.8"/>
    </reaction>
</comment>
<feature type="binding site" evidence="14">
    <location>
        <position position="98"/>
    </location>
    <ligand>
        <name>ATP</name>
        <dbReference type="ChEBI" id="CHEBI:30616"/>
    </ligand>
</feature>
<evidence type="ECO:0000256" key="6">
    <source>
        <dbReference type="ARBA" id="ARBA00022723"/>
    </source>
</evidence>
<reference evidence="21" key="2">
    <citation type="journal article" date="2021" name="PeerJ">
        <title>Extensive microbial diversity within the chicken gut microbiome revealed by metagenomics and culture.</title>
        <authorList>
            <person name="Gilroy R."/>
            <person name="Ravi A."/>
            <person name="Getino M."/>
            <person name="Pursley I."/>
            <person name="Horton D.L."/>
            <person name="Alikhan N.F."/>
            <person name="Baker D."/>
            <person name="Gharbi K."/>
            <person name="Hall N."/>
            <person name="Watson M."/>
            <person name="Adriaenssens E.M."/>
            <person name="Foster-Nyarko E."/>
            <person name="Jarju S."/>
            <person name="Secka A."/>
            <person name="Antonio M."/>
            <person name="Oren A."/>
            <person name="Chaudhuri R.R."/>
            <person name="La Ragione R."/>
            <person name="Hildebrand F."/>
            <person name="Pallen M.J."/>
        </authorList>
    </citation>
    <scope>NUCLEOTIDE SEQUENCE</scope>
    <source>
        <strain evidence="21">CHK121-14286</strain>
    </source>
</reference>
<dbReference type="PROSITE" id="PS01312">
    <property type="entry name" value="SECA"/>
    <property type="match status" value="1"/>
</dbReference>
<dbReference type="GO" id="GO:0005524">
    <property type="term" value="F:ATP binding"/>
    <property type="evidence" value="ECO:0007669"/>
    <property type="project" value="UniProtKB-UniRule"/>
</dbReference>
<dbReference type="GO" id="GO:0031522">
    <property type="term" value="C:cell envelope Sec protein transport complex"/>
    <property type="evidence" value="ECO:0007669"/>
    <property type="project" value="TreeGrafter"/>
</dbReference>
<feature type="binding site" evidence="14">
    <location>
        <begin position="116"/>
        <end position="120"/>
    </location>
    <ligand>
        <name>ATP</name>
        <dbReference type="ChEBI" id="CHEBI:30616"/>
    </ligand>
</feature>
<feature type="binding site" evidence="14">
    <location>
        <position position="522"/>
    </location>
    <ligand>
        <name>ATP</name>
        <dbReference type="ChEBI" id="CHEBI:30616"/>
    </ligand>
</feature>
<evidence type="ECO:0000256" key="11">
    <source>
        <dbReference type="ARBA" id="ARBA00022967"/>
    </source>
</evidence>
<keyword evidence="11 14" id="KW-1278">Translocase</keyword>
<dbReference type="SUPFAM" id="SSF81886">
    <property type="entry name" value="Helical scaffold and wing domains of SecA"/>
    <property type="match status" value="1"/>
</dbReference>
<keyword evidence="7 14" id="KW-0547">Nucleotide-binding</keyword>
<evidence type="ECO:0000313" key="22">
    <source>
        <dbReference type="Proteomes" id="UP000824200"/>
    </source>
</evidence>
<dbReference type="InterPro" id="IPR027417">
    <property type="entry name" value="P-loop_NTPase"/>
</dbReference>
<dbReference type="Pfam" id="PF02810">
    <property type="entry name" value="SEC-C"/>
    <property type="match status" value="1"/>
</dbReference>
<sequence>MRKGFADEQYKKSFKVTKKQYGRANASAVKKLQKIADKVEALEEKFVDLTDDQLAEQTQAFRTRYAAGETLDDLLPEAYAVCREAAKRVLHQRHYYVQLLGGISLHQGRICQMATGEGKTLTETLPAYLNAIAGKGVHIVTVNEYLAVRDMEWMGKIFRFLGLTVGVTLNQMSGEQKRQAYLCDITYGTNNEFGFDYLRDNMATSRQERVQRGLNFVIVDEVDSILIDEARTPLIISGPSGKSKDMYLKANKFVCTLQKSTNVDEEGKASDKDEQPNGHYVVDQKGKNVRLTDTGIAKAEKFFGLNNLSDPENMELNHYINNALRAHAIMHRDEDYIVERGEVVIVDSFTGRKMEGRRFSDGLHQAIEAKEHVTVKEENKTLATITFQNYFRMYHKMSGMTGTAKTEEKEFNTIYNIDVVAIPTHMPLIRQDHNDRFYATRQDKINAIVKEIVKRHEKGQPLLIGTVTVEKSEMLSELLKKEKIRHNVLNAKFHRREAEIVAQAGRFGSVTIATNMAGRGTDILLGGNAEFLAKQEMKRLGYEDEEIERSASFVKGDVETAELQQLYAQLLEKYRKQTEEERQKVLAVGGLCIIGTERHDSRRIDDQLRGRAGRQGDPGESIFFISAEDDIIRIFGGDLIQRTMLLAGSNGENPVFQYKVVNKIVASAQKRIEGRHFSARKSVLQYDDVNNQQRKVIYRERNRVLDGENVHEEILSMANDYARAALEDACDAEEDVSKWNLEEVNKRLEKYFPVESPIITEATSARQVCDQLAQLCKDTLQQRSTQEHFDEFERIALLRTTDALWMDHIDALNELRQGVGFQSIGQHDPLDVYKKEAFSMFEKLNEQIEVQTIRVLFFGKLLEISAPVQQPSEDINPEKKLNGPCPCGSGKKYKNCCYPKDRAKQQQQSQPDEEPHPLSKKEEYALKRQQRKKDKQNQQKG</sequence>
<evidence type="ECO:0000259" key="18">
    <source>
        <dbReference type="PROSITE" id="PS51192"/>
    </source>
</evidence>
<keyword evidence="4 14" id="KW-1003">Cell membrane</keyword>
<reference evidence="21" key="1">
    <citation type="submission" date="2020-10" db="EMBL/GenBank/DDBJ databases">
        <authorList>
            <person name="Gilroy R."/>
        </authorList>
    </citation>
    <scope>NUCLEOTIDE SEQUENCE</scope>
    <source>
        <strain evidence="21">CHK121-14286</strain>
    </source>
</reference>
<dbReference type="NCBIfam" id="TIGR00963">
    <property type="entry name" value="secA"/>
    <property type="match status" value="1"/>
</dbReference>
<keyword evidence="5 14" id="KW-0963">Cytoplasm</keyword>
<dbReference type="SMART" id="SM00958">
    <property type="entry name" value="SecA_PP_bind"/>
    <property type="match status" value="1"/>
</dbReference>
<dbReference type="InterPro" id="IPR036266">
    <property type="entry name" value="SecA_Wing/Scaffold_sf"/>
</dbReference>
<dbReference type="EMBL" id="DVHL01000016">
    <property type="protein sequence ID" value="HIR65605.1"/>
    <property type="molecule type" value="Genomic_DNA"/>
</dbReference>
<dbReference type="Gene3D" id="3.40.50.300">
    <property type="entry name" value="P-loop containing nucleotide triphosphate hydrolases"/>
    <property type="match status" value="2"/>
</dbReference>
<evidence type="ECO:0000256" key="1">
    <source>
        <dbReference type="ARBA" id="ARBA00001947"/>
    </source>
</evidence>
<dbReference type="PANTHER" id="PTHR30612">
    <property type="entry name" value="SECA INNER MEMBRANE COMPONENT OF SEC PROTEIN SECRETION SYSTEM"/>
    <property type="match status" value="1"/>
</dbReference>
<feature type="coiled-coil region" evidence="16">
    <location>
        <begin position="25"/>
        <end position="52"/>
    </location>
</feature>
<dbReference type="InterPro" id="IPR004027">
    <property type="entry name" value="SEC_C_motif"/>
</dbReference>
<comment type="subunit">
    <text evidence="14">Monomer and homodimer. Part of the essential Sec protein translocation apparatus which comprises SecA, SecYEG and auxiliary proteins SecDF. Other proteins may also be involved.</text>
</comment>
<dbReference type="PROSITE" id="PS51196">
    <property type="entry name" value="SECA_MOTOR_DEAD"/>
    <property type="match status" value="1"/>
</dbReference>
<dbReference type="SUPFAM" id="SSF81767">
    <property type="entry name" value="Pre-protein crosslinking domain of SecA"/>
    <property type="match status" value="1"/>
</dbReference>
<dbReference type="InterPro" id="IPR044722">
    <property type="entry name" value="SecA_SF2_C"/>
</dbReference>
<gene>
    <name evidence="14 21" type="primary">secA</name>
    <name evidence="21" type="ORF">IAC95_01790</name>
</gene>
<feature type="domain" description="Helicase C-terminal" evidence="19">
    <location>
        <begin position="444"/>
        <end position="586"/>
    </location>
</feature>
<comment type="cofactor">
    <cofactor evidence="1">
        <name>Zn(2+)</name>
        <dbReference type="ChEBI" id="CHEBI:29105"/>
    </cofactor>
</comment>
<organism evidence="21 22">
    <name type="scientific">Candidatus Fimimonas gallinarum</name>
    <dbReference type="NCBI Taxonomy" id="2840821"/>
    <lineage>
        <taxon>Bacteria</taxon>
        <taxon>Pseudomonadati</taxon>
        <taxon>Myxococcota</taxon>
        <taxon>Myxococcia</taxon>
        <taxon>Myxococcales</taxon>
        <taxon>Cystobacterineae</taxon>
        <taxon>Myxococcaceae</taxon>
        <taxon>Myxococcaceae incertae sedis</taxon>
        <taxon>Candidatus Fimimonas</taxon>
    </lineage>
</organism>
<dbReference type="InterPro" id="IPR011116">
    <property type="entry name" value="SecA_Wing/Scaffold"/>
</dbReference>
<comment type="similarity">
    <text evidence="2 14 15">Belongs to the SecA family.</text>
</comment>
<dbReference type="PROSITE" id="PS51194">
    <property type="entry name" value="HELICASE_CTER"/>
    <property type="match status" value="1"/>
</dbReference>
<evidence type="ECO:0000256" key="17">
    <source>
        <dbReference type="SAM" id="MobiDB-lite"/>
    </source>
</evidence>
<evidence type="ECO:0000256" key="15">
    <source>
        <dbReference type="RuleBase" id="RU003874"/>
    </source>
</evidence>
<keyword evidence="10 14" id="KW-0653">Protein transport</keyword>
<keyword evidence="13 14" id="KW-0472">Membrane</keyword>
<feature type="compositionally biased region" description="Basic and acidic residues" evidence="17">
    <location>
        <begin position="913"/>
        <end position="926"/>
    </location>
</feature>
<dbReference type="PROSITE" id="PS51192">
    <property type="entry name" value="HELICASE_ATP_BIND_1"/>
    <property type="match status" value="1"/>
</dbReference>
<dbReference type="GO" id="GO:0043952">
    <property type="term" value="P:protein transport by the Sec complex"/>
    <property type="evidence" value="ECO:0007669"/>
    <property type="project" value="UniProtKB-ARBA"/>
</dbReference>
<dbReference type="Pfam" id="PF01043">
    <property type="entry name" value="SecA_PP_bind"/>
    <property type="match status" value="1"/>
</dbReference>
<dbReference type="InterPro" id="IPR000185">
    <property type="entry name" value="SecA"/>
</dbReference>
<evidence type="ECO:0000256" key="4">
    <source>
        <dbReference type="ARBA" id="ARBA00022475"/>
    </source>
</evidence>
<evidence type="ECO:0000256" key="13">
    <source>
        <dbReference type="ARBA" id="ARBA00023136"/>
    </source>
</evidence>
<dbReference type="InterPro" id="IPR011130">
    <property type="entry name" value="SecA_preprotein_X-link_dom"/>
</dbReference>
<dbReference type="Gene3D" id="3.90.1440.10">
    <property type="entry name" value="SecA, preprotein cross-linking domain"/>
    <property type="match status" value="1"/>
</dbReference>
<dbReference type="GO" id="GO:0006605">
    <property type="term" value="P:protein targeting"/>
    <property type="evidence" value="ECO:0007669"/>
    <property type="project" value="UniProtKB-UniRule"/>
</dbReference>
<dbReference type="FunFam" id="3.90.1440.10:FF:000001">
    <property type="entry name" value="Preprotein translocase subunit SecA"/>
    <property type="match status" value="1"/>
</dbReference>
<dbReference type="FunFam" id="3.40.50.300:FF:000113">
    <property type="entry name" value="Preprotein translocase subunit SecA"/>
    <property type="match status" value="1"/>
</dbReference>
<dbReference type="Proteomes" id="UP000824200">
    <property type="component" value="Unassembled WGS sequence"/>
</dbReference>
<dbReference type="InterPro" id="IPR011115">
    <property type="entry name" value="SecA_DEAD"/>
</dbReference>
<evidence type="ECO:0000256" key="14">
    <source>
        <dbReference type="HAMAP-Rule" id="MF_01382"/>
    </source>
</evidence>
<evidence type="ECO:0000256" key="2">
    <source>
        <dbReference type="ARBA" id="ARBA00007650"/>
    </source>
</evidence>
<keyword evidence="3 14" id="KW-0813">Transport</keyword>
<keyword evidence="16" id="KW-0175">Coiled coil</keyword>
<feature type="domain" description="SecA family profile" evidence="20">
    <location>
        <begin position="14"/>
        <end position="656"/>
    </location>
</feature>
<dbReference type="InterPro" id="IPR001650">
    <property type="entry name" value="Helicase_C-like"/>
</dbReference>
<keyword evidence="6" id="KW-0479">Metal-binding</keyword>
<keyword evidence="12 14" id="KW-0811">Translocation</keyword>
<dbReference type="PRINTS" id="PR00906">
    <property type="entry name" value="SECA"/>
</dbReference>
<dbReference type="Gene3D" id="1.10.3060.10">
    <property type="entry name" value="Helical scaffold and wing domains of SecA"/>
    <property type="match status" value="1"/>
</dbReference>
<dbReference type="GO" id="GO:0065002">
    <property type="term" value="P:intracellular protein transmembrane transport"/>
    <property type="evidence" value="ECO:0007669"/>
    <property type="project" value="UniProtKB-UniRule"/>
</dbReference>
<evidence type="ECO:0000256" key="7">
    <source>
        <dbReference type="ARBA" id="ARBA00022741"/>
    </source>
</evidence>
<evidence type="ECO:0000259" key="19">
    <source>
        <dbReference type="PROSITE" id="PS51194"/>
    </source>
</evidence>
<evidence type="ECO:0000256" key="12">
    <source>
        <dbReference type="ARBA" id="ARBA00023010"/>
    </source>
</evidence>
<evidence type="ECO:0000256" key="3">
    <source>
        <dbReference type="ARBA" id="ARBA00022448"/>
    </source>
</evidence>
<keyword evidence="8" id="KW-0862">Zinc</keyword>
<feature type="domain" description="Helicase ATP-binding" evidence="18">
    <location>
        <begin position="100"/>
        <end position="258"/>
    </location>
</feature>
<dbReference type="Pfam" id="PF21090">
    <property type="entry name" value="P-loop_SecA"/>
    <property type="match status" value="1"/>
</dbReference>